<feature type="transmembrane region" description="Helical" evidence="1">
    <location>
        <begin position="65"/>
        <end position="92"/>
    </location>
</feature>
<dbReference type="AlphaFoldDB" id="A0AAE0VUZ4"/>
<reference evidence="2" key="2">
    <citation type="journal article" date="2021" name="Genome Biol. Evol.">
        <title>Developing a high-quality reference genome for a parasitic bivalve with doubly uniparental inheritance (Bivalvia: Unionida).</title>
        <authorList>
            <person name="Smith C.H."/>
        </authorList>
    </citation>
    <scope>NUCLEOTIDE SEQUENCE</scope>
    <source>
        <strain evidence="2">CHS0354</strain>
        <tissue evidence="2">Mantle</tissue>
    </source>
</reference>
<organism evidence="2 3">
    <name type="scientific">Potamilus streckersoni</name>
    <dbReference type="NCBI Taxonomy" id="2493646"/>
    <lineage>
        <taxon>Eukaryota</taxon>
        <taxon>Metazoa</taxon>
        <taxon>Spiralia</taxon>
        <taxon>Lophotrochozoa</taxon>
        <taxon>Mollusca</taxon>
        <taxon>Bivalvia</taxon>
        <taxon>Autobranchia</taxon>
        <taxon>Heteroconchia</taxon>
        <taxon>Palaeoheterodonta</taxon>
        <taxon>Unionida</taxon>
        <taxon>Unionoidea</taxon>
        <taxon>Unionidae</taxon>
        <taxon>Ambleminae</taxon>
        <taxon>Lampsilini</taxon>
        <taxon>Potamilus</taxon>
    </lineage>
</organism>
<keyword evidence="1" id="KW-0812">Transmembrane</keyword>
<evidence type="ECO:0000256" key="1">
    <source>
        <dbReference type="SAM" id="Phobius"/>
    </source>
</evidence>
<protein>
    <submittedName>
        <fullName evidence="2">Uncharacterized protein</fullName>
    </submittedName>
</protein>
<evidence type="ECO:0000313" key="2">
    <source>
        <dbReference type="EMBL" id="KAK3590984.1"/>
    </source>
</evidence>
<dbReference type="EMBL" id="JAEAOA010001235">
    <property type="protein sequence ID" value="KAK3590984.1"/>
    <property type="molecule type" value="Genomic_DNA"/>
</dbReference>
<comment type="caution">
    <text evidence="2">The sequence shown here is derived from an EMBL/GenBank/DDBJ whole genome shotgun (WGS) entry which is preliminary data.</text>
</comment>
<name>A0AAE0VUZ4_9BIVA</name>
<gene>
    <name evidence="2" type="ORF">CHS0354_020338</name>
</gene>
<sequence>MNWQGLSGPECPKDKYYDPNTGNCDKCAPLCAVSNCAQVCPDFKLPDVPSDPDAVSSSGGSGAIIYWPVVTVFLIIVAIFALSAFLVCKTYYKKMKEWFIRKRTKLSIQESKNDNEPQMVVLHGGTEIGQFL</sequence>
<keyword evidence="3" id="KW-1185">Reference proteome</keyword>
<keyword evidence="1" id="KW-1133">Transmembrane helix</keyword>
<evidence type="ECO:0000313" key="3">
    <source>
        <dbReference type="Proteomes" id="UP001195483"/>
    </source>
</evidence>
<reference evidence="2" key="1">
    <citation type="journal article" date="2021" name="Genome Biol. Evol.">
        <title>A High-Quality Reference Genome for a Parasitic Bivalve with Doubly Uniparental Inheritance (Bivalvia: Unionida).</title>
        <authorList>
            <person name="Smith C.H."/>
        </authorList>
    </citation>
    <scope>NUCLEOTIDE SEQUENCE</scope>
    <source>
        <strain evidence="2">CHS0354</strain>
    </source>
</reference>
<proteinExistence type="predicted"/>
<reference evidence="2" key="3">
    <citation type="submission" date="2023-05" db="EMBL/GenBank/DDBJ databases">
        <authorList>
            <person name="Smith C.H."/>
        </authorList>
    </citation>
    <scope>NUCLEOTIDE SEQUENCE</scope>
    <source>
        <strain evidence="2">CHS0354</strain>
        <tissue evidence="2">Mantle</tissue>
    </source>
</reference>
<dbReference type="Proteomes" id="UP001195483">
    <property type="component" value="Unassembled WGS sequence"/>
</dbReference>
<accession>A0AAE0VUZ4</accession>
<keyword evidence="1" id="KW-0472">Membrane</keyword>